<dbReference type="CDD" id="cd11314">
    <property type="entry name" value="AmyAc_arch_bac_plant_AmyA"/>
    <property type="match status" value="1"/>
</dbReference>
<evidence type="ECO:0000256" key="6">
    <source>
        <dbReference type="ARBA" id="ARBA00023277"/>
    </source>
</evidence>
<dbReference type="InterPro" id="IPR006047">
    <property type="entry name" value="GH13_cat_dom"/>
</dbReference>
<evidence type="ECO:0000256" key="2">
    <source>
        <dbReference type="ARBA" id="ARBA00001913"/>
    </source>
</evidence>
<evidence type="ECO:0000256" key="8">
    <source>
        <dbReference type="RuleBase" id="RU003615"/>
    </source>
</evidence>
<comment type="similarity">
    <text evidence="3 8">Belongs to the glycosyl hydrolase 13 family.</text>
</comment>
<keyword evidence="6 9" id="KW-0119">Carbohydrate metabolism</keyword>
<keyword evidence="13" id="KW-1185">Reference proteome</keyword>
<dbReference type="AlphaFoldDB" id="A0A9D4ZQH9"/>
<feature type="domain" description="Alpha-amylase C-terminal beta-sheet" evidence="11">
    <location>
        <begin position="347"/>
        <end position="405"/>
    </location>
</feature>
<evidence type="ECO:0000313" key="13">
    <source>
        <dbReference type="Proteomes" id="UP000886520"/>
    </source>
</evidence>
<dbReference type="Proteomes" id="UP000886520">
    <property type="component" value="Chromosome 1"/>
</dbReference>
<keyword evidence="5 9" id="KW-0378">Hydrolase</keyword>
<accession>A0A9D4ZQH9</accession>
<organism evidence="12 13">
    <name type="scientific">Adiantum capillus-veneris</name>
    <name type="common">Maidenhair fern</name>
    <dbReference type="NCBI Taxonomy" id="13818"/>
    <lineage>
        <taxon>Eukaryota</taxon>
        <taxon>Viridiplantae</taxon>
        <taxon>Streptophyta</taxon>
        <taxon>Embryophyta</taxon>
        <taxon>Tracheophyta</taxon>
        <taxon>Polypodiopsida</taxon>
        <taxon>Polypodiidae</taxon>
        <taxon>Polypodiales</taxon>
        <taxon>Pteridineae</taxon>
        <taxon>Pteridaceae</taxon>
        <taxon>Vittarioideae</taxon>
        <taxon>Adiantum</taxon>
    </lineage>
</organism>
<comment type="catalytic activity">
    <reaction evidence="1 9">
        <text>Endohydrolysis of (1-&gt;4)-alpha-D-glucosidic linkages in polysaccharides containing three or more (1-&gt;4)-alpha-linked D-glucose units.</text>
        <dbReference type="EC" id="3.2.1.1"/>
    </reaction>
</comment>
<dbReference type="InterPro" id="IPR012850">
    <property type="entry name" value="A-amylase_bs_C"/>
</dbReference>
<dbReference type="EC" id="3.2.1.1" evidence="4 9"/>
<gene>
    <name evidence="12" type="ORF">GOP47_0000388</name>
</gene>
<evidence type="ECO:0000256" key="7">
    <source>
        <dbReference type="ARBA" id="ARBA00023295"/>
    </source>
</evidence>
<dbReference type="SUPFAM" id="SSF51011">
    <property type="entry name" value="Glycosyl hydrolase domain"/>
    <property type="match status" value="1"/>
</dbReference>
<dbReference type="Gene3D" id="2.60.40.1180">
    <property type="entry name" value="Golgi alpha-mannosidase II"/>
    <property type="match status" value="1"/>
</dbReference>
<dbReference type="InterPro" id="IPR013780">
    <property type="entry name" value="Glyco_hydro_b"/>
</dbReference>
<evidence type="ECO:0000259" key="11">
    <source>
        <dbReference type="SMART" id="SM00810"/>
    </source>
</evidence>
<protein>
    <recommendedName>
        <fullName evidence="4 9">Alpha-amylase</fullName>
        <ecNumber evidence="4 9">3.2.1.1</ecNumber>
    </recommendedName>
</protein>
<evidence type="ECO:0000313" key="12">
    <source>
        <dbReference type="EMBL" id="KAI5084219.1"/>
    </source>
</evidence>
<dbReference type="SMART" id="SM00642">
    <property type="entry name" value="Aamy"/>
    <property type="match status" value="1"/>
</dbReference>
<dbReference type="PANTHER" id="PTHR43447">
    <property type="entry name" value="ALPHA-AMYLASE"/>
    <property type="match status" value="1"/>
</dbReference>
<dbReference type="InterPro" id="IPR006046">
    <property type="entry name" value="Alpha_amylase"/>
</dbReference>
<dbReference type="EMBL" id="JABFUD020000001">
    <property type="protein sequence ID" value="KAI5084219.1"/>
    <property type="molecule type" value="Genomic_DNA"/>
</dbReference>
<dbReference type="PRINTS" id="PR00110">
    <property type="entry name" value="ALPHAAMYLASE"/>
</dbReference>
<evidence type="ECO:0000259" key="10">
    <source>
        <dbReference type="SMART" id="SM00642"/>
    </source>
</evidence>
<evidence type="ECO:0000256" key="5">
    <source>
        <dbReference type="ARBA" id="ARBA00022801"/>
    </source>
</evidence>
<dbReference type="GO" id="GO:0005975">
    <property type="term" value="P:carbohydrate metabolic process"/>
    <property type="evidence" value="ECO:0007669"/>
    <property type="project" value="InterPro"/>
</dbReference>
<dbReference type="SUPFAM" id="SSF51445">
    <property type="entry name" value="(Trans)glycosidases"/>
    <property type="match status" value="1"/>
</dbReference>
<dbReference type="InterPro" id="IPR017853">
    <property type="entry name" value="GH"/>
</dbReference>
<sequence length="407" mass="45990">MTYMWRGSGSGSTMVATTLEIMILLFWDIAISNVHEQIFHVLTFGFTSLWLPPPSSSLAPQGYLPKDLYSLDSDYGTESELRSVLQVINSKGLRAMADIVINHRVGNKQGAGGFYNRYDGSSMPWDENAVTADTGGHGNPSTGEVFSGVPNIDHTKDFVRKDVTKWLTWLLEDVGYSDLRFDYAKGYKPDFVEEYIKAVGPRFCVGEYWDTCQYVEGGSQLDYNQDSHRQRIIDWIDRTGGLSGAFDFTTKAVLQEAFKRGELWRLRDQQGRPPGVVGMWPSRAVTFIDNHDTGSTQAHWPFPPEHVLKGYAYILTHPGLPMVFYDHFYEWGNAVHDAICTLMRIRKQQDLHSRSSIRILEANSALYAAIIDEKVSMKLGPGSWHPQLGEWDLGTSGHEYAVWLRKG</sequence>
<dbReference type="SMART" id="SM00810">
    <property type="entry name" value="Alpha-amyl_C2"/>
    <property type="match status" value="1"/>
</dbReference>
<dbReference type="Gene3D" id="3.20.20.80">
    <property type="entry name" value="Glycosidases"/>
    <property type="match status" value="1"/>
</dbReference>
<comment type="caution">
    <text evidence="12">The sequence shown here is derived from an EMBL/GenBank/DDBJ whole genome shotgun (WGS) entry which is preliminary data.</text>
</comment>
<evidence type="ECO:0000256" key="3">
    <source>
        <dbReference type="ARBA" id="ARBA00008061"/>
    </source>
</evidence>
<comment type="cofactor">
    <cofactor evidence="2">
        <name>Ca(2+)</name>
        <dbReference type="ChEBI" id="CHEBI:29108"/>
    </cofactor>
</comment>
<feature type="domain" description="Glycosyl hydrolase family 13 catalytic" evidence="10">
    <location>
        <begin position="20"/>
        <end position="358"/>
    </location>
</feature>
<dbReference type="Pfam" id="PF00128">
    <property type="entry name" value="Alpha-amylase"/>
    <property type="match status" value="1"/>
</dbReference>
<evidence type="ECO:0000256" key="4">
    <source>
        <dbReference type="ARBA" id="ARBA00012595"/>
    </source>
</evidence>
<dbReference type="OrthoDB" id="550577at2759"/>
<dbReference type="GO" id="GO:0005509">
    <property type="term" value="F:calcium ion binding"/>
    <property type="evidence" value="ECO:0007669"/>
    <property type="project" value="InterPro"/>
</dbReference>
<dbReference type="Pfam" id="PF07821">
    <property type="entry name" value="Alpha-amyl_C2"/>
    <property type="match status" value="1"/>
</dbReference>
<name>A0A9D4ZQH9_ADICA</name>
<evidence type="ECO:0000256" key="9">
    <source>
        <dbReference type="RuleBase" id="RU361134"/>
    </source>
</evidence>
<dbReference type="GO" id="GO:0004556">
    <property type="term" value="F:alpha-amylase activity"/>
    <property type="evidence" value="ECO:0007669"/>
    <property type="project" value="UniProtKB-UniRule"/>
</dbReference>
<proteinExistence type="inferred from homology"/>
<reference evidence="12" key="1">
    <citation type="submission" date="2021-01" db="EMBL/GenBank/DDBJ databases">
        <title>Adiantum capillus-veneris genome.</title>
        <authorList>
            <person name="Fang Y."/>
            <person name="Liao Q."/>
        </authorList>
    </citation>
    <scope>NUCLEOTIDE SEQUENCE</scope>
    <source>
        <strain evidence="12">H3</strain>
        <tissue evidence="12">Leaf</tissue>
    </source>
</reference>
<evidence type="ECO:0000256" key="1">
    <source>
        <dbReference type="ARBA" id="ARBA00000548"/>
    </source>
</evidence>
<keyword evidence="7 9" id="KW-0326">Glycosidase</keyword>